<feature type="domain" description="Rhodanese" evidence="1">
    <location>
        <begin position="22"/>
        <end position="111"/>
    </location>
</feature>
<dbReference type="CDD" id="cd00158">
    <property type="entry name" value="RHOD"/>
    <property type="match status" value="1"/>
</dbReference>
<name>A0A8T7M4I0_9CHLR</name>
<evidence type="ECO:0000313" key="3">
    <source>
        <dbReference type="EMBL" id="WJW70028.1"/>
    </source>
</evidence>
<dbReference type="InterPro" id="IPR001763">
    <property type="entry name" value="Rhodanese-like_dom"/>
</dbReference>
<dbReference type="InterPro" id="IPR050229">
    <property type="entry name" value="GlpE_sulfurtransferase"/>
</dbReference>
<accession>A0A8T7M4I0</accession>
<geneLocation type="plasmid" evidence="3 5">
    <name>unnamed1</name>
</geneLocation>
<dbReference type="AlphaFoldDB" id="A0A8T7M4I0"/>
<dbReference type="Pfam" id="PF00581">
    <property type="entry name" value="Rhodanese"/>
    <property type="match status" value="1"/>
</dbReference>
<dbReference type="EMBL" id="JACATZ010000001">
    <property type="protein sequence ID" value="NWJ46977.1"/>
    <property type="molecule type" value="Genomic_DNA"/>
</dbReference>
<evidence type="ECO:0000259" key="1">
    <source>
        <dbReference type="PROSITE" id="PS50206"/>
    </source>
</evidence>
<dbReference type="EMBL" id="CP128401">
    <property type="protein sequence ID" value="WJW70028.1"/>
    <property type="molecule type" value="Genomic_DNA"/>
</dbReference>
<dbReference type="SUPFAM" id="SSF52821">
    <property type="entry name" value="Rhodanese/Cell cycle control phosphatase"/>
    <property type="match status" value="1"/>
</dbReference>
<proteinExistence type="predicted"/>
<dbReference type="PANTHER" id="PTHR43031">
    <property type="entry name" value="FAD-DEPENDENT OXIDOREDUCTASE"/>
    <property type="match status" value="1"/>
</dbReference>
<keyword evidence="3" id="KW-0614">Plasmid</keyword>
<evidence type="ECO:0000313" key="2">
    <source>
        <dbReference type="EMBL" id="NWJ46977.1"/>
    </source>
</evidence>
<organism evidence="2 4">
    <name type="scientific">Candidatus Chlorohelix allophototropha</name>
    <dbReference type="NCBI Taxonomy" id="3003348"/>
    <lineage>
        <taxon>Bacteria</taxon>
        <taxon>Bacillati</taxon>
        <taxon>Chloroflexota</taxon>
        <taxon>Chloroflexia</taxon>
        <taxon>Candidatus Chloroheliales</taxon>
        <taxon>Candidatus Chloroheliaceae</taxon>
        <taxon>Candidatus Chlorohelix</taxon>
    </lineage>
</organism>
<protein>
    <submittedName>
        <fullName evidence="2">Rhodanese-like domain-containing protein</fullName>
    </submittedName>
</protein>
<dbReference type="PANTHER" id="PTHR43031:SF18">
    <property type="entry name" value="RHODANESE-RELATED SULFURTRANSFERASES"/>
    <property type="match status" value="1"/>
</dbReference>
<reference evidence="3" key="2">
    <citation type="journal article" date="2024" name="Nature">
        <title>Anoxygenic phototroph of the Chloroflexota uses a type I reaction centre.</title>
        <authorList>
            <person name="Tsuji J.M."/>
            <person name="Shaw N.A."/>
            <person name="Nagashima S."/>
            <person name="Venkiteswaran J.J."/>
            <person name="Schiff S.L."/>
            <person name="Watanabe T."/>
            <person name="Fukui M."/>
            <person name="Hanada S."/>
            <person name="Tank M."/>
            <person name="Neufeld J.D."/>
        </authorList>
    </citation>
    <scope>NUCLEOTIDE SEQUENCE</scope>
    <source>
        <strain evidence="3">L227-S17</strain>
        <plasmid evidence="3 5">unnamed1</plasmid>
    </source>
</reference>
<dbReference type="PROSITE" id="PS50206">
    <property type="entry name" value="RHODANESE_3"/>
    <property type="match status" value="1"/>
</dbReference>
<dbReference type="Proteomes" id="UP000521676">
    <property type="component" value="Unassembled WGS sequence"/>
</dbReference>
<evidence type="ECO:0000313" key="4">
    <source>
        <dbReference type="Proteomes" id="UP000521676"/>
    </source>
</evidence>
<gene>
    <name evidence="2" type="ORF">HXX08_14035</name>
    <name evidence="3" type="ORF">OZ401_004830</name>
</gene>
<dbReference type="RefSeq" id="WP_341471913.1">
    <property type="nucleotide sequence ID" value="NZ_CP128401.1"/>
</dbReference>
<keyword evidence="5" id="KW-1185">Reference proteome</keyword>
<dbReference type="SMART" id="SM00450">
    <property type="entry name" value="RHOD"/>
    <property type="match status" value="1"/>
</dbReference>
<evidence type="ECO:0000313" key="5">
    <source>
        <dbReference type="Proteomes" id="UP001431572"/>
    </source>
</evidence>
<sequence length="111" mass="12384">MFSYKALPFEEITPQQAEQRMKNSKSLVIDVREPYEYAQGHIEGSKLLSLGNLTANIHELCSKDQEIILVCRSGSRSGFAAQQLSAIGYKKVYNLSGGMLSWMRAGLPTTR</sequence>
<reference evidence="2 4" key="1">
    <citation type="submission" date="2020-06" db="EMBL/GenBank/DDBJ databases">
        <title>Anoxygenic phototrophic Chloroflexota member uses a Type I reaction center.</title>
        <authorList>
            <person name="Tsuji J.M."/>
            <person name="Shaw N.A."/>
            <person name="Nagashima S."/>
            <person name="Venkiteswaran J."/>
            <person name="Schiff S.L."/>
            <person name="Hanada S."/>
            <person name="Tank M."/>
            <person name="Neufeld J.D."/>
        </authorList>
    </citation>
    <scope>NUCLEOTIDE SEQUENCE [LARGE SCALE GENOMIC DNA]</scope>
    <source>
        <strain evidence="2">L227-S17</strain>
    </source>
</reference>
<dbReference type="Gene3D" id="3.40.250.10">
    <property type="entry name" value="Rhodanese-like domain"/>
    <property type="match status" value="1"/>
</dbReference>
<dbReference type="InterPro" id="IPR036873">
    <property type="entry name" value="Rhodanese-like_dom_sf"/>
</dbReference>
<dbReference type="Proteomes" id="UP001431572">
    <property type="component" value="Plasmid unnamed1"/>
</dbReference>